<accession>A0A7H9AVZ2</accession>
<dbReference type="AlphaFoldDB" id="A0A7H9AVZ2"/>
<evidence type="ECO:0000256" key="3">
    <source>
        <dbReference type="ARBA" id="ARBA00020634"/>
    </source>
</evidence>
<evidence type="ECO:0000256" key="5">
    <source>
        <dbReference type="ARBA" id="ARBA00023159"/>
    </source>
</evidence>
<keyword evidence="12" id="KW-1185">Reference proteome</keyword>
<comment type="subcellular location">
    <subcellularLocation>
        <location evidence="1 9">Nucleus</location>
    </subcellularLocation>
</comment>
<evidence type="ECO:0000256" key="7">
    <source>
        <dbReference type="ARBA" id="ARBA00023242"/>
    </source>
</evidence>
<feature type="compositionally biased region" description="Polar residues" evidence="10">
    <location>
        <begin position="63"/>
        <end position="74"/>
    </location>
</feature>
<dbReference type="InterPro" id="IPR007018">
    <property type="entry name" value="Mediator_Med6"/>
</dbReference>
<dbReference type="GO" id="GO:0003712">
    <property type="term" value="F:transcription coregulator activity"/>
    <property type="evidence" value="ECO:0007669"/>
    <property type="project" value="InterPro"/>
</dbReference>
<dbReference type="InterPro" id="IPR016612">
    <property type="entry name" value="Mediator_Med6_fun"/>
</dbReference>
<dbReference type="Gene3D" id="3.10.450.580">
    <property type="entry name" value="Mediator complex, subunit Med6"/>
    <property type="match status" value="1"/>
</dbReference>
<keyword evidence="6 9" id="KW-0804">Transcription</keyword>
<evidence type="ECO:0000256" key="2">
    <source>
        <dbReference type="ARBA" id="ARBA00007526"/>
    </source>
</evidence>
<feature type="region of interest" description="Disordered" evidence="10">
    <location>
        <begin position="55"/>
        <end position="74"/>
    </location>
</feature>
<comment type="subunit">
    <text evidence="9">Component of the Mediator complex.</text>
</comment>
<dbReference type="InterPro" id="IPR038566">
    <property type="entry name" value="Mediator_Med6_sf"/>
</dbReference>
<evidence type="ECO:0000313" key="11">
    <source>
        <dbReference type="EMBL" id="QLG70475.1"/>
    </source>
</evidence>
<keyword evidence="5 9" id="KW-0010">Activator</keyword>
<dbReference type="GeneID" id="59234111"/>
<evidence type="ECO:0000256" key="4">
    <source>
        <dbReference type="ARBA" id="ARBA00023015"/>
    </source>
</evidence>
<dbReference type="GO" id="GO:0016592">
    <property type="term" value="C:mediator complex"/>
    <property type="evidence" value="ECO:0007669"/>
    <property type="project" value="InterPro"/>
</dbReference>
<evidence type="ECO:0000256" key="1">
    <source>
        <dbReference type="ARBA" id="ARBA00004123"/>
    </source>
</evidence>
<dbReference type="PIRSF" id="PIRSF013286">
    <property type="entry name" value="MED6_fungi"/>
    <property type="match status" value="1"/>
</dbReference>
<evidence type="ECO:0000256" key="8">
    <source>
        <dbReference type="ARBA" id="ARBA00031259"/>
    </source>
</evidence>
<evidence type="ECO:0000256" key="9">
    <source>
        <dbReference type="PIRNR" id="PIRNR013286"/>
    </source>
</evidence>
<evidence type="ECO:0000256" key="6">
    <source>
        <dbReference type="ARBA" id="ARBA00023163"/>
    </source>
</evidence>
<dbReference type="Pfam" id="PF04934">
    <property type="entry name" value="Med6"/>
    <property type="match status" value="1"/>
</dbReference>
<organism evidence="11 12">
    <name type="scientific">Zygotorulaspora mrakii</name>
    <name type="common">Zygosaccharomyces mrakii</name>
    <dbReference type="NCBI Taxonomy" id="42260"/>
    <lineage>
        <taxon>Eukaryota</taxon>
        <taxon>Fungi</taxon>
        <taxon>Dikarya</taxon>
        <taxon>Ascomycota</taxon>
        <taxon>Saccharomycotina</taxon>
        <taxon>Saccharomycetes</taxon>
        <taxon>Saccharomycetales</taxon>
        <taxon>Saccharomycetaceae</taxon>
        <taxon>Zygotorulaspora</taxon>
    </lineage>
</organism>
<gene>
    <name evidence="11" type="ORF">HG535_0A04150</name>
</gene>
<protein>
    <recommendedName>
        <fullName evidence="3 9">Mediator of RNA polymerase II transcription subunit 6</fullName>
    </recommendedName>
    <alternativeName>
        <fullName evidence="8 9">Mediator complex subunit 6</fullName>
    </alternativeName>
</protein>
<comment type="similarity">
    <text evidence="2 9">Belongs to the Mediator complex subunit 6 family.</text>
</comment>
<dbReference type="PANTHER" id="PTHR13104">
    <property type="entry name" value="MED-6-RELATED"/>
    <property type="match status" value="1"/>
</dbReference>
<dbReference type="KEGG" id="zmk:HG535_0A04150"/>
<sequence length="296" mass="33229">MNTQLDELQWKSPEWIQAFGLRTDNVLDYFSESPFFSKTSNNQVIKMQKQFSQMPLQPDTKQDLQNKSTQEGQNQINGVITSTTSQQLEQSEFTHLDAMRRDILNRYPAYAMLERELMKMTGVEYVVGCIREPDFWIIKKQNRLAPTQIQVLQDYYIIGANVYQSPTVLKIVQSRLMSTTLHLSKTLQQLQTLTEFQPAQGVQFKRSKNLAVSPSSNANAPGSLSSNNSAAATMAANNNMPSSTAATAQTGYTVGTGTVGTSQLDQNGQNQTNNVITQEMMQKLMFISVKSQPEFI</sequence>
<keyword evidence="7 9" id="KW-0539">Nucleus</keyword>
<name>A0A7H9AVZ2_ZYGMR</name>
<evidence type="ECO:0000256" key="10">
    <source>
        <dbReference type="SAM" id="MobiDB-lite"/>
    </source>
</evidence>
<dbReference type="Proteomes" id="UP000509704">
    <property type="component" value="Chromosome 1"/>
</dbReference>
<dbReference type="OrthoDB" id="344220at2759"/>
<dbReference type="GO" id="GO:0006357">
    <property type="term" value="P:regulation of transcription by RNA polymerase II"/>
    <property type="evidence" value="ECO:0007669"/>
    <property type="project" value="InterPro"/>
</dbReference>
<evidence type="ECO:0000313" key="12">
    <source>
        <dbReference type="Proteomes" id="UP000509704"/>
    </source>
</evidence>
<proteinExistence type="inferred from homology"/>
<dbReference type="EMBL" id="CP058604">
    <property type="protein sequence ID" value="QLG70475.1"/>
    <property type="molecule type" value="Genomic_DNA"/>
</dbReference>
<comment type="function">
    <text evidence="9">Component of the Mediator complex, a coactivator involved in the regulated transcription of nearly all RNA polymerase II-dependent genes. Mediator functions as a bridge to convey information from gene-specific regulatory proteins to the basal RNA polymerase II transcription machinery.</text>
</comment>
<keyword evidence="4 9" id="KW-0805">Transcription regulation</keyword>
<dbReference type="RefSeq" id="XP_037142203.1">
    <property type="nucleotide sequence ID" value="XM_037286308.1"/>
</dbReference>
<reference evidence="11 12" key="1">
    <citation type="submission" date="2020-07" db="EMBL/GenBank/DDBJ databases">
        <title>The yeast mating-type switching endonuclease HO is a domesticated member of an unorthodox homing genetic element family.</title>
        <authorList>
            <person name="Coughlan A.Y."/>
            <person name="Lombardi L."/>
            <person name="Braun-Galleani S."/>
            <person name="Martos A.R."/>
            <person name="Galeote V."/>
            <person name="Bigey F."/>
            <person name="Dequin S."/>
            <person name="Byrne K.P."/>
            <person name="Wolfe K.H."/>
        </authorList>
    </citation>
    <scope>NUCLEOTIDE SEQUENCE [LARGE SCALE GENOMIC DNA]</scope>
    <source>
        <strain evidence="11 12">NRRL Y-6702</strain>
    </source>
</reference>